<evidence type="ECO:0000313" key="1">
    <source>
        <dbReference type="EMBL" id="OXE99615.1"/>
    </source>
</evidence>
<dbReference type="AlphaFoldDB" id="A0A227NQ31"/>
<dbReference type="RefSeq" id="WP_089481477.1">
    <property type="nucleotide sequence ID" value="NZ_MUGS01000060.1"/>
</dbReference>
<name>A0A227NQ31_9FLAO</name>
<evidence type="ECO:0008006" key="3">
    <source>
        <dbReference type="Google" id="ProtNLM"/>
    </source>
</evidence>
<accession>A0A227NQ31</accession>
<gene>
    <name evidence="1" type="ORF">B0A64_21165</name>
</gene>
<reference evidence="1 2" key="1">
    <citation type="submission" date="2016-11" db="EMBL/GenBank/DDBJ databases">
        <title>Whole genomes of Flavobacteriaceae.</title>
        <authorList>
            <person name="Stine C."/>
            <person name="Li C."/>
            <person name="Tadesse D."/>
        </authorList>
    </citation>
    <scope>NUCLEOTIDE SEQUENCE [LARGE SCALE GENOMIC DNA]</scope>
    <source>
        <strain evidence="1 2">DSM 24704</strain>
    </source>
</reference>
<dbReference type="EMBL" id="MUGS01000060">
    <property type="protein sequence ID" value="OXE99615.1"/>
    <property type="molecule type" value="Genomic_DNA"/>
</dbReference>
<dbReference type="Gene3D" id="1.20.120.330">
    <property type="entry name" value="Nucleotidyltransferases domain 2"/>
    <property type="match status" value="1"/>
</dbReference>
<dbReference type="Proteomes" id="UP000214684">
    <property type="component" value="Unassembled WGS sequence"/>
</dbReference>
<comment type="caution">
    <text evidence="1">The sequence shown here is derived from an EMBL/GenBank/DDBJ whole genome shotgun (WGS) entry which is preliminary data.</text>
</comment>
<organism evidence="1 2">
    <name type="scientific">Flavobacterium araucananum</name>
    <dbReference type="NCBI Taxonomy" id="946678"/>
    <lineage>
        <taxon>Bacteria</taxon>
        <taxon>Pseudomonadati</taxon>
        <taxon>Bacteroidota</taxon>
        <taxon>Flavobacteriia</taxon>
        <taxon>Flavobacteriales</taxon>
        <taxon>Flavobacteriaceae</taxon>
        <taxon>Flavobacterium</taxon>
    </lineage>
</organism>
<sequence>MKAIENSGLQTISNIIVESISTSSIYCFGEKKNIQAVQNPFQEFISAKKEHTHFYLMVLTDEYIINAVADISDIIKTKTEGRYTVTLFFYKAKYAHYLTPNQIYFYHQVLTKGYKVYERENMPLSISFYGTPKRNIDSTRSYWKNRNKVAETFLRSENQIDYMDTGFVQDSMMHIAVEQICLGLINVFLGYYPDHFSMAYLFDICEIFTPLTSDVFPRTTSEDKRLFELLKTNPSSLRWANIKESCLIDTELLDKRCSLFHERACSIVEAELERLENLEPKKQKS</sequence>
<protein>
    <recommendedName>
        <fullName evidence="3">HEPN domain-containing protein</fullName>
    </recommendedName>
</protein>
<evidence type="ECO:0000313" key="2">
    <source>
        <dbReference type="Proteomes" id="UP000214684"/>
    </source>
</evidence>
<proteinExistence type="predicted"/>
<keyword evidence="2" id="KW-1185">Reference proteome</keyword>
<dbReference type="OrthoDB" id="1321649at2"/>